<keyword evidence="2" id="KW-0808">Transferase</keyword>
<evidence type="ECO:0000313" key="3">
    <source>
        <dbReference type="EMBL" id="KAK3258277.1"/>
    </source>
</evidence>
<proteinExistence type="inferred from homology"/>
<dbReference type="PANTHER" id="PTHR31642">
    <property type="entry name" value="TRICHOTHECENE 3-O-ACETYLTRANSFERASE"/>
    <property type="match status" value="1"/>
</dbReference>
<comment type="similarity">
    <text evidence="1">Belongs to the plant acyltransferase family.</text>
</comment>
<evidence type="ECO:0000256" key="2">
    <source>
        <dbReference type="ARBA" id="ARBA00022679"/>
    </source>
</evidence>
<reference evidence="3 4" key="1">
    <citation type="journal article" date="2015" name="Genome Biol. Evol.">
        <title>Comparative Genomics of a Bacterivorous Green Alga Reveals Evolutionary Causalities and Consequences of Phago-Mixotrophic Mode of Nutrition.</title>
        <authorList>
            <person name="Burns J.A."/>
            <person name="Paasch A."/>
            <person name="Narechania A."/>
            <person name="Kim E."/>
        </authorList>
    </citation>
    <scope>NUCLEOTIDE SEQUENCE [LARGE SCALE GENOMIC DNA]</scope>
    <source>
        <strain evidence="3 4">PLY_AMNH</strain>
    </source>
</reference>
<evidence type="ECO:0000313" key="4">
    <source>
        <dbReference type="Proteomes" id="UP001190700"/>
    </source>
</evidence>
<dbReference type="Gene3D" id="3.30.559.10">
    <property type="entry name" value="Chloramphenicol acetyltransferase-like domain"/>
    <property type="match status" value="1"/>
</dbReference>
<gene>
    <name evidence="3" type="ORF">CYMTET_32673</name>
</gene>
<dbReference type="PANTHER" id="PTHR31642:SF310">
    <property type="entry name" value="FATTY ALCOHOL:CAFFEOYL-COA ACYLTRANSFERASE"/>
    <property type="match status" value="1"/>
</dbReference>
<dbReference type="GO" id="GO:0016747">
    <property type="term" value="F:acyltransferase activity, transferring groups other than amino-acyl groups"/>
    <property type="evidence" value="ECO:0007669"/>
    <property type="project" value="TreeGrafter"/>
</dbReference>
<dbReference type="EMBL" id="LGRX02019658">
    <property type="protein sequence ID" value="KAK3258277.1"/>
    <property type="molecule type" value="Genomic_DNA"/>
</dbReference>
<sequence length="392" mass="42093">MDLVQAADAPHVQELELDACGAQFNALAVDVAFLFSKSAPYTQLRAALVKTLPNFGPVAGRMVKRGDKTIVLCNNAGVPFTYQSANGFAPTLDAPLASHLFDFVSDWVPTGDTPADAPTRIKVTDFADGQIIALSISHGIADAYSINQFMSSWAAAYNCKELPNISHDRSPLPPQPAGFGATPLVSSEGIPEGWGLLFRGPFSMPGLAPYPASITTYRRTAEACQDLKRKYATEDINLSTNDVLCGELTTLLDLTKVCLMVDYRRMLDLGSFFGVALTTVDIIADAPSSVPVAIRRALPFCRDADFVRWRIGQGAGASSEICCNSWVGCFDLLTLSFETEARGVMMSEKMLAARATGFAACGARYAFMCPHADYGVIVCLIAPKDTKVDDAT</sequence>
<organism evidence="3 4">
    <name type="scientific">Cymbomonas tetramitiformis</name>
    <dbReference type="NCBI Taxonomy" id="36881"/>
    <lineage>
        <taxon>Eukaryota</taxon>
        <taxon>Viridiplantae</taxon>
        <taxon>Chlorophyta</taxon>
        <taxon>Pyramimonadophyceae</taxon>
        <taxon>Pyramimonadales</taxon>
        <taxon>Pyramimonadaceae</taxon>
        <taxon>Cymbomonas</taxon>
    </lineage>
</organism>
<protein>
    <submittedName>
        <fullName evidence="3">Uncharacterized protein</fullName>
    </submittedName>
</protein>
<name>A0AAE0FEA6_9CHLO</name>
<dbReference type="AlphaFoldDB" id="A0AAE0FEA6"/>
<comment type="caution">
    <text evidence="3">The sequence shown here is derived from an EMBL/GenBank/DDBJ whole genome shotgun (WGS) entry which is preliminary data.</text>
</comment>
<evidence type="ECO:0000256" key="1">
    <source>
        <dbReference type="ARBA" id="ARBA00009861"/>
    </source>
</evidence>
<dbReference type="InterPro" id="IPR023213">
    <property type="entry name" value="CAT-like_dom_sf"/>
</dbReference>
<dbReference type="Pfam" id="PF02458">
    <property type="entry name" value="Transferase"/>
    <property type="match status" value="1"/>
</dbReference>
<keyword evidence="4" id="KW-1185">Reference proteome</keyword>
<accession>A0AAE0FEA6</accession>
<dbReference type="Proteomes" id="UP001190700">
    <property type="component" value="Unassembled WGS sequence"/>
</dbReference>
<dbReference type="InterPro" id="IPR050317">
    <property type="entry name" value="Plant_Fungal_Acyltransferase"/>
</dbReference>